<evidence type="ECO:0000313" key="3">
    <source>
        <dbReference type="Proteomes" id="UP000265520"/>
    </source>
</evidence>
<keyword evidence="3" id="KW-1185">Reference proteome</keyword>
<reference evidence="2 3" key="1">
    <citation type="journal article" date="2018" name="Front. Plant Sci.">
        <title>Red Clover (Trifolium pratense) and Zigzag Clover (T. medium) - A Picture of Genomic Similarities and Differences.</title>
        <authorList>
            <person name="Dluhosova J."/>
            <person name="Istvanek J."/>
            <person name="Nedelnik J."/>
            <person name="Repkova J."/>
        </authorList>
    </citation>
    <scope>NUCLEOTIDE SEQUENCE [LARGE SCALE GENOMIC DNA]</scope>
    <source>
        <strain evidence="3">cv. 10/8</strain>
        <tissue evidence="2">Leaf</tissue>
    </source>
</reference>
<name>A0A392RMH6_9FABA</name>
<evidence type="ECO:0000256" key="1">
    <source>
        <dbReference type="SAM" id="MobiDB-lite"/>
    </source>
</evidence>
<proteinExistence type="predicted"/>
<accession>A0A392RMH6</accession>
<dbReference type="Proteomes" id="UP000265520">
    <property type="component" value="Unassembled WGS sequence"/>
</dbReference>
<comment type="caution">
    <text evidence="2">The sequence shown here is derived from an EMBL/GenBank/DDBJ whole genome shotgun (WGS) entry which is preliminary data.</text>
</comment>
<feature type="compositionally biased region" description="Basic and acidic residues" evidence="1">
    <location>
        <begin position="18"/>
        <end position="31"/>
    </location>
</feature>
<protein>
    <submittedName>
        <fullName evidence="2">Uncharacterized protein</fullName>
    </submittedName>
</protein>
<dbReference type="AlphaFoldDB" id="A0A392RMH6"/>
<dbReference type="EMBL" id="LXQA010248948">
    <property type="protein sequence ID" value="MCI37838.1"/>
    <property type="molecule type" value="Genomic_DNA"/>
</dbReference>
<feature type="region of interest" description="Disordered" evidence="1">
    <location>
        <begin position="1"/>
        <end position="37"/>
    </location>
</feature>
<organism evidence="2 3">
    <name type="scientific">Trifolium medium</name>
    <dbReference type="NCBI Taxonomy" id="97028"/>
    <lineage>
        <taxon>Eukaryota</taxon>
        <taxon>Viridiplantae</taxon>
        <taxon>Streptophyta</taxon>
        <taxon>Embryophyta</taxon>
        <taxon>Tracheophyta</taxon>
        <taxon>Spermatophyta</taxon>
        <taxon>Magnoliopsida</taxon>
        <taxon>eudicotyledons</taxon>
        <taxon>Gunneridae</taxon>
        <taxon>Pentapetalae</taxon>
        <taxon>rosids</taxon>
        <taxon>fabids</taxon>
        <taxon>Fabales</taxon>
        <taxon>Fabaceae</taxon>
        <taxon>Papilionoideae</taxon>
        <taxon>50 kb inversion clade</taxon>
        <taxon>NPAAA clade</taxon>
        <taxon>Hologalegina</taxon>
        <taxon>IRL clade</taxon>
        <taxon>Trifolieae</taxon>
        <taxon>Trifolium</taxon>
    </lineage>
</organism>
<sequence length="97" mass="9785">MERPNAWKYPITSSSHKNTKDDSTMIRDSAGRDASGVKADRGGGCVGLGGGAREGIGSCPGDGVSGVRGFFDGSAGGSCSSDFDGCFNGQEKSSNSL</sequence>
<evidence type="ECO:0000313" key="2">
    <source>
        <dbReference type="EMBL" id="MCI37838.1"/>
    </source>
</evidence>